<comment type="subcellular location">
    <subcellularLocation>
        <location evidence="1">Endomembrane system</location>
        <topology evidence="1">Multi-pass membrane protein</topology>
    </subcellularLocation>
</comment>
<reference evidence="8 9" key="1">
    <citation type="journal article" date="2006" name="J. Bacteriol.">
        <title>Comparison of the genome sequence of the poultry pathogen Bordetella avium with those of B. bronchiseptica, B. pertussis, and B. parapertussis reveals extensive diversity in surface structures associated with host interaction.</title>
        <authorList>
            <person name="Sebaihia M."/>
            <person name="Preston A."/>
            <person name="Maskell D.J."/>
            <person name="Kuzmiak H."/>
            <person name="Connell T.D."/>
            <person name="King N.D."/>
            <person name="Orndorff P.E."/>
            <person name="Miyamoto D.M."/>
            <person name="Thomson N.R."/>
            <person name="Harris D."/>
            <person name="Goble A."/>
            <person name="Lord A."/>
            <person name="Murphy L."/>
            <person name="Quail M.A."/>
            <person name="Rutter S."/>
            <person name="Squares R."/>
            <person name="Squares S."/>
            <person name="Woodward J."/>
            <person name="Parkhill J."/>
            <person name="Temple L.M."/>
        </authorList>
    </citation>
    <scope>NUCLEOTIDE SEQUENCE [LARGE SCALE GENOMIC DNA]</scope>
    <source>
        <strain evidence="8 9">197N</strain>
    </source>
</reference>
<dbReference type="KEGG" id="bav:BAV1148"/>
<dbReference type="Pfam" id="PF11700">
    <property type="entry name" value="ATG22"/>
    <property type="match status" value="1"/>
</dbReference>
<dbReference type="PANTHER" id="PTHR23519:SF1">
    <property type="entry name" value="AUTOPHAGY-RELATED PROTEIN 22"/>
    <property type="match status" value="1"/>
</dbReference>
<dbReference type="InterPro" id="IPR024671">
    <property type="entry name" value="Atg22-like"/>
</dbReference>
<keyword evidence="4 6" id="KW-1133">Transmembrane helix</keyword>
<feature type="transmembrane region" description="Helical" evidence="6">
    <location>
        <begin position="368"/>
        <end position="394"/>
    </location>
</feature>
<feature type="transmembrane region" description="Helical" evidence="6">
    <location>
        <begin position="400"/>
        <end position="419"/>
    </location>
</feature>
<keyword evidence="2" id="KW-0813">Transport</keyword>
<dbReference type="InterPro" id="IPR020846">
    <property type="entry name" value="MFS_dom"/>
</dbReference>
<feature type="transmembrane region" description="Helical" evidence="6">
    <location>
        <begin position="151"/>
        <end position="175"/>
    </location>
</feature>
<evidence type="ECO:0000256" key="3">
    <source>
        <dbReference type="ARBA" id="ARBA00022692"/>
    </source>
</evidence>
<feature type="transmembrane region" description="Helical" evidence="6">
    <location>
        <begin position="91"/>
        <end position="108"/>
    </location>
</feature>
<dbReference type="eggNOG" id="COG2270">
    <property type="taxonomic scope" value="Bacteria"/>
</dbReference>
<proteinExistence type="predicted"/>
<feature type="transmembrane region" description="Helical" evidence="6">
    <location>
        <begin position="280"/>
        <end position="301"/>
    </location>
</feature>
<feature type="transmembrane region" description="Helical" evidence="6">
    <location>
        <begin position="310"/>
        <end position="328"/>
    </location>
</feature>
<feature type="domain" description="Major facilitator superfamily (MFS) profile" evidence="7">
    <location>
        <begin position="243"/>
        <end position="431"/>
    </location>
</feature>
<feature type="transmembrane region" description="Helical" evidence="6">
    <location>
        <begin position="187"/>
        <end position="210"/>
    </location>
</feature>
<dbReference type="GO" id="GO:0012505">
    <property type="term" value="C:endomembrane system"/>
    <property type="evidence" value="ECO:0007669"/>
    <property type="project" value="UniProtKB-SubCell"/>
</dbReference>
<dbReference type="InterPro" id="IPR050495">
    <property type="entry name" value="ATG22/LtaA_families"/>
</dbReference>
<evidence type="ECO:0000256" key="6">
    <source>
        <dbReference type="SAM" id="Phobius"/>
    </source>
</evidence>
<feature type="non-terminal residue" evidence="8">
    <location>
        <position position="1"/>
    </location>
</feature>
<feature type="transmembrane region" description="Helical" evidence="6">
    <location>
        <begin position="247"/>
        <end position="268"/>
    </location>
</feature>
<dbReference type="PANTHER" id="PTHR23519">
    <property type="entry name" value="AUTOPHAGY-RELATED PROTEIN 22"/>
    <property type="match status" value="1"/>
</dbReference>
<protein>
    <submittedName>
        <fullName evidence="8">Transporter</fullName>
    </submittedName>
</protein>
<evidence type="ECO:0000313" key="8">
    <source>
        <dbReference type="EMBL" id="CAJ48756.1"/>
    </source>
</evidence>
<evidence type="ECO:0000256" key="4">
    <source>
        <dbReference type="ARBA" id="ARBA00022989"/>
    </source>
</evidence>
<feature type="transmembrane region" description="Helical" evidence="6">
    <location>
        <begin position="114"/>
        <end position="139"/>
    </location>
</feature>
<dbReference type="EMBL" id="AM167904">
    <property type="protein sequence ID" value="CAJ48756.1"/>
    <property type="molecule type" value="Genomic_DNA"/>
</dbReference>
<keyword evidence="9" id="KW-1185">Reference proteome</keyword>
<sequence length="431" mass="45885">VPPDSVSGMLNSGVRRREVWAWAMYDFANSGYTTVILTTVFSTYFVAVVAQSAQWATLAWTAALSLSYLVVMLTMPALGARADARAGKRRLLYTSTVGCVLAMSLLTQTGPGDVWLALVAVVLSNYCYCVGESVVASFLPELARPEALGRVSGWGWGFGYCGGMLTLGLCLAVVSAGEAAGQEAAQYVPWVITLTCAVFMLAALPSFFMLRERSHARSLHRQGPGMLRRLAAAWRETGERYPEFRSLLICGACYHAGIAVVITLAAIYAKEAMGFTMPQIMLLVFAVNIAAALGAFCFGYVQDGIGHKRALAMTLGCWIIMVLLAYAATTATVFWIAATLAGLCMGTSQSAGRAMTGAMAPPGRLAEFFALWTFAVQLAAVVGPLTYGLVTWVTAGNQRLAILVTGLFFVGGLALLSRVDLARGIARIRAA</sequence>
<evidence type="ECO:0000256" key="2">
    <source>
        <dbReference type="ARBA" id="ARBA00022448"/>
    </source>
</evidence>
<dbReference type="GO" id="GO:0022857">
    <property type="term" value="F:transmembrane transporter activity"/>
    <property type="evidence" value="ECO:0007669"/>
    <property type="project" value="InterPro"/>
</dbReference>
<dbReference type="STRING" id="360910.BAV1148"/>
<keyword evidence="3 6" id="KW-0812">Transmembrane</keyword>
<dbReference type="Proteomes" id="UP000001977">
    <property type="component" value="Chromosome"/>
</dbReference>
<evidence type="ECO:0000256" key="5">
    <source>
        <dbReference type="ARBA" id="ARBA00023136"/>
    </source>
</evidence>
<dbReference type="AlphaFoldDB" id="Q2KY34"/>
<dbReference type="PROSITE" id="PS50850">
    <property type="entry name" value="MFS"/>
    <property type="match status" value="1"/>
</dbReference>
<evidence type="ECO:0000313" key="9">
    <source>
        <dbReference type="Proteomes" id="UP000001977"/>
    </source>
</evidence>
<dbReference type="SUPFAM" id="SSF103473">
    <property type="entry name" value="MFS general substrate transporter"/>
    <property type="match status" value="1"/>
</dbReference>
<gene>
    <name evidence="8" type="ordered locus">BAV1148</name>
</gene>
<accession>Q2KY34</accession>
<evidence type="ECO:0000256" key="1">
    <source>
        <dbReference type="ARBA" id="ARBA00004127"/>
    </source>
</evidence>
<evidence type="ECO:0000259" key="7">
    <source>
        <dbReference type="PROSITE" id="PS50850"/>
    </source>
</evidence>
<dbReference type="InterPro" id="IPR036259">
    <property type="entry name" value="MFS_trans_sf"/>
</dbReference>
<dbReference type="Gene3D" id="1.20.1250.20">
    <property type="entry name" value="MFS general substrate transporter like domains"/>
    <property type="match status" value="2"/>
</dbReference>
<feature type="transmembrane region" description="Helical" evidence="6">
    <location>
        <begin position="19"/>
        <end position="46"/>
    </location>
</feature>
<feature type="transmembrane region" description="Helical" evidence="6">
    <location>
        <begin position="58"/>
        <end position="79"/>
    </location>
</feature>
<dbReference type="HOGENOM" id="CLU_017518_3_1_4"/>
<keyword evidence="5 6" id="KW-0472">Membrane</keyword>
<organism evidence="8 9">
    <name type="scientific">Bordetella avium (strain 197N)</name>
    <dbReference type="NCBI Taxonomy" id="360910"/>
    <lineage>
        <taxon>Bacteria</taxon>
        <taxon>Pseudomonadati</taxon>
        <taxon>Pseudomonadota</taxon>
        <taxon>Betaproteobacteria</taxon>
        <taxon>Burkholderiales</taxon>
        <taxon>Alcaligenaceae</taxon>
        <taxon>Bordetella</taxon>
    </lineage>
</organism>
<name>Q2KY34_BORA1</name>